<dbReference type="OrthoDB" id="3037908at2759"/>
<dbReference type="SMART" id="SM00906">
    <property type="entry name" value="Fungal_trans"/>
    <property type="match status" value="1"/>
</dbReference>
<protein>
    <recommendedName>
        <fullName evidence="8">Zn(2)-C6 fungal-type domain-containing protein</fullName>
    </recommendedName>
</protein>
<dbReference type="GO" id="GO:0003677">
    <property type="term" value="F:DNA binding"/>
    <property type="evidence" value="ECO:0007669"/>
    <property type="project" value="UniProtKB-KW"/>
</dbReference>
<gene>
    <name evidence="9" type="ORF">FSARC_6697</name>
</gene>
<keyword evidence="3" id="KW-0805">Transcription regulation</keyword>
<dbReference type="GO" id="GO:0000981">
    <property type="term" value="F:DNA-binding transcription factor activity, RNA polymerase II-specific"/>
    <property type="evidence" value="ECO:0007669"/>
    <property type="project" value="InterPro"/>
</dbReference>
<comment type="subcellular location">
    <subcellularLocation>
        <location evidence="1">Nucleus</location>
    </subcellularLocation>
</comment>
<dbReference type="PROSITE" id="PS50048">
    <property type="entry name" value="ZN2_CY6_FUNGAL_2"/>
    <property type="match status" value="1"/>
</dbReference>
<keyword evidence="4" id="KW-0238">DNA-binding</keyword>
<dbReference type="GO" id="GO:0006351">
    <property type="term" value="P:DNA-templated transcription"/>
    <property type="evidence" value="ECO:0007669"/>
    <property type="project" value="InterPro"/>
</dbReference>
<feature type="domain" description="Zn(2)-C6 fungal-type" evidence="8">
    <location>
        <begin position="10"/>
        <end position="38"/>
    </location>
</feature>
<feature type="region of interest" description="Disordered" evidence="7">
    <location>
        <begin position="72"/>
        <end position="114"/>
    </location>
</feature>
<sequence>MSNLPRPARSCNECRRRKLRCDAQQPKCSFCQRTNAPCEASPAGKRGPKRGHLNALRNRLTQLEETLQNRYDSEQRLQEHSHESTHILASTDVSQPVPSAEDRVGDGEQDARLPEDFSGPLTIADADFPDLGTALWPDPVLLFPQIDHRTHDELDQLYFDRVHPSFPILHQRRYLAWSKSVIKSPSQTCLQHVMWILASLLSTQSRDLINPLYNRVKQDIEPIVIDTGAFELQNVQAWTLLTVCELMRSMYGQAWTSAGRTFRLIQGLRYHEIDSPRKNPITSEEINDPLRTEEKRRVFWLAYLIDHLFSLRNRWPVTLSEHMASTISEAYGGSGQISSDQEGWLSSSLATRNQALSQRNNLDQLGTLAQILGQLTEVLFCQSLMKSNTDSSDGTPMPEYHQRALSATEEIIRVAKGLTTLHLSMVHPLMFMPLFVTAEFLYENRSLGDGAFSMQLRCLVDLLATTRVELKTIASDFINALADPNQVIFDPSNARALVADNLSVSHDSYPPTQGAEQFLSGWEKAKQFMPHFRMEVVDMIAEVDTSGAGGKVWIFSKVSGAKGGAEKDSVDMISINGEGKVWKTMDVQRITSGENSKCQA</sequence>
<organism evidence="9 10">
    <name type="scientific">Fusarium sarcochroum</name>
    <dbReference type="NCBI Taxonomy" id="1208366"/>
    <lineage>
        <taxon>Eukaryota</taxon>
        <taxon>Fungi</taxon>
        <taxon>Dikarya</taxon>
        <taxon>Ascomycota</taxon>
        <taxon>Pezizomycotina</taxon>
        <taxon>Sordariomycetes</taxon>
        <taxon>Hypocreomycetidae</taxon>
        <taxon>Hypocreales</taxon>
        <taxon>Nectriaceae</taxon>
        <taxon>Fusarium</taxon>
        <taxon>Fusarium lateritium species complex</taxon>
    </lineage>
</organism>
<dbReference type="Gene3D" id="4.10.240.10">
    <property type="entry name" value="Zn(2)-C6 fungal-type DNA-binding domain"/>
    <property type="match status" value="1"/>
</dbReference>
<dbReference type="Proteomes" id="UP000622797">
    <property type="component" value="Unassembled WGS sequence"/>
</dbReference>
<evidence type="ECO:0000256" key="6">
    <source>
        <dbReference type="ARBA" id="ARBA00023242"/>
    </source>
</evidence>
<name>A0A8H4TWW9_9HYPO</name>
<accession>A0A8H4TWW9</accession>
<proteinExistence type="predicted"/>
<dbReference type="SMART" id="SM00066">
    <property type="entry name" value="GAL4"/>
    <property type="match status" value="1"/>
</dbReference>
<feature type="compositionally biased region" description="Basic and acidic residues" evidence="7">
    <location>
        <begin position="100"/>
        <end position="114"/>
    </location>
</feature>
<evidence type="ECO:0000256" key="3">
    <source>
        <dbReference type="ARBA" id="ARBA00023015"/>
    </source>
</evidence>
<dbReference type="CDD" id="cd12148">
    <property type="entry name" value="fungal_TF_MHR"/>
    <property type="match status" value="1"/>
</dbReference>
<dbReference type="SUPFAM" id="SSF57701">
    <property type="entry name" value="Zn2/Cys6 DNA-binding domain"/>
    <property type="match status" value="1"/>
</dbReference>
<evidence type="ECO:0000313" key="10">
    <source>
        <dbReference type="Proteomes" id="UP000622797"/>
    </source>
</evidence>
<reference evidence="9" key="2">
    <citation type="submission" date="2020-05" db="EMBL/GenBank/DDBJ databases">
        <authorList>
            <person name="Kim H.-S."/>
            <person name="Proctor R.H."/>
            <person name="Brown D.W."/>
        </authorList>
    </citation>
    <scope>NUCLEOTIDE SEQUENCE</scope>
    <source>
        <strain evidence="9">NRRL 20472</strain>
    </source>
</reference>
<dbReference type="PROSITE" id="PS00463">
    <property type="entry name" value="ZN2_CY6_FUNGAL_1"/>
    <property type="match status" value="1"/>
</dbReference>
<evidence type="ECO:0000313" key="9">
    <source>
        <dbReference type="EMBL" id="KAF4965517.1"/>
    </source>
</evidence>
<keyword evidence="2" id="KW-0479">Metal-binding</keyword>
<keyword evidence="5" id="KW-0804">Transcription</keyword>
<dbReference type="AlphaFoldDB" id="A0A8H4TWW9"/>
<feature type="compositionally biased region" description="Polar residues" evidence="7">
    <location>
        <begin position="87"/>
        <end position="97"/>
    </location>
</feature>
<evidence type="ECO:0000256" key="1">
    <source>
        <dbReference type="ARBA" id="ARBA00004123"/>
    </source>
</evidence>
<feature type="compositionally biased region" description="Basic and acidic residues" evidence="7">
    <location>
        <begin position="72"/>
        <end position="85"/>
    </location>
</feature>
<evidence type="ECO:0000256" key="7">
    <source>
        <dbReference type="SAM" id="MobiDB-lite"/>
    </source>
</evidence>
<comment type="caution">
    <text evidence="9">The sequence shown here is derived from an EMBL/GenBank/DDBJ whole genome shotgun (WGS) entry which is preliminary data.</text>
</comment>
<dbReference type="Pfam" id="PF04082">
    <property type="entry name" value="Fungal_trans"/>
    <property type="match status" value="1"/>
</dbReference>
<dbReference type="GO" id="GO:0008270">
    <property type="term" value="F:zinc ion binding"/>
    <property type="evidence" value="ECO:0007669"/>
    <property type="project" value="InterPro"/>
</dbReference>
<dbReference type="InterPro" id="IPR001138">
    <property type="entry name" value="Zn2Cys6_DnaBD"/>
</dbReference>
<evidence type="ECO:0000259" key="8">
    <source>
        <dbReference type="PROSITE" id="PS50048"/>
    </source>
</evidence>
<dbReference type="Gene3D" id="3.10.450.50">
    <property type="match status" value="1"/>
</dbReference>
<dbReference type="InterPro" id="IPR050815">
    <property type="entry name" value="TF_fung"/>
</dbReference>
<dbReference type="GO" id="GO:0005634">
    <property type="term" value="C:nucleus"/>
    <property type="evidence" value="ECO:0007669"/>
    <property type="project" value="UniProtKB-SubCell"/>
</dbReference>
<dbReference type="InterPro" id="IPR007219">
    <property type="entry name" value="XnlR_reg_dom"/>
</dbReference>
<dbReference type="Pfam" id="PF00172">
    <property type="entry name" value="Zn_clus"/>
    <property type="match status" value="1"/>
</dbReference>
<keyword evidence="10" id="KW-1185">Reference proteome</keyword>
<dbReference type="CDD" id="cd00067">
    <property type="entry name" value="GAL4"/>
    <property type="match status" value="1"/>
</dbReference>
<dbReference type="EMBL" id="JABEXW010000345">
    <property type="protein sequence ID" value="KAF4965517.1"/>
    <property type="molecule type" value="Genomic_DNA"/>
</dbReference>
<evidence type="ECO:0000256" key="5">
    <source>
        <dbReference type="ARBA" id="ARBA00023163"/>
    </source>
</evidence>
<evidence type="ECO:0000256" key="2">
    <source>
        <dbReference type="ARBA" id="ARBA00022723"/>
    </source>
</evidence>
<reference evidence="9" key="1">
    <citation type="journal article" date="2020" name="BMC Genomics">
        <title>Correction to: Identification and distribution of gene clusters required for synthesis of sphingolipid metabolism inhibitors in diverse species of the filamentous fungus Fusarium.</title>
        <authorList>
            <person name="Kim H.S."/>
            <person name="Lohmar J.M."/>
            <person name="Busman M."/>
            <person name="Brown D.W."/>
            <person name="Naumann T.A."/>
            <person name="Divon H.H."/>
            <person name="Lysoe E."/>
            <person name="Uhlig S."/>
            <person name="Proctor R.H."/>
        </authorList>
    </citation>
    <scope>NUCLEOTIDE SEQUENCE</scope>
    <source>
        <strain evidence="9">NRRL 20472</strain>
    </source>
</reference>
<dbReference type="PANTHER" id="PTHR47338:SF3">
    <property type="entry name" value="C6 FINGER DOMAIN TRANSCRIPTION FACTOR DBAA-RELATED"/>
    <property type="match status" value="1"/>
</dbReference>
<dbReference type="PANTHER" id="PTHR47338">
    <property type="entry name" value="ZN(II)2CYS6 TRANSCRIPTION FACTOR (EUROFUNG)-RELATED"/>
    <property type="match status" value="1"/>
</dbReference>
<evidence type="ECO:0000256" key="4">
    <source>
        <dbReference type="ARBA" id="ARBA00023125"/>
    </source>
</evidence>
<dbReference type="InterPro" id="IPR036864">
    <property type="entry name" value="Zn2-C6_fun-type_DNA-bd_sf"/>
</dbReference>
<keyword evidence="6" id="KW-0539">Nucleus</keyword>